<feature type="compositionally biased region" description="Basic and acidic residues" evidence="2">
    <location>
        <begin position="13"/>
        <end position="22"/>
    </location>
</feature>
<accession>A0A0X3NW63</accession>
<protein>
    <submittedName>
        <fullName evidence="4">IQ and ubiquitin-like domain-containing protein</fullName>
    </submittedName>
</protein>
<organism evidence="4">
    <name type="scientific">Schistocephalus solidus</name>
    <name type="common">Tapeworm</name>
    <dbReference type="NCBI Taxonomy" id="70667"/>
    <lineage>
        <taxon>Eukaryota</taxon>
        <taxon>Metazoa</taxon>
        <taxon>Spiralia</taxon>
        <taxon>Lophotrochozoa</taxon>
        <taxon>Platyhelminthes</taxon>
        <taxon>Cestoda</taxon>
        <taxon>Eucestoda</taxon>
        <taxon>Diphyllobothriidea</taxon>
        <taxon>Diphyllobothriidae</taxon>
        <taxon>Schistocephalus</taxon>
    </lineage>
</organism>
<feature type="coiled-coil region" evidence="1">
    <location>
        <begin position="647"/>
        <end position="679"/>
    </location>
</feature>
<dbReference type="GO" id="GO:0060271">
    <property type="term" value="P:cilium assembly"/>
    <property type="evidence" value="ECO:0007669"/>
    <property type="project" value="TreeGrafter"/>
</dbReference>
<dbReference type="Pfam" id="PF25805">
    <property type="entry name" value="IQUB"/>
    <property type="match status" value="1"/>
</dbReference>
<gene>
    <name evidence="4" type="primary">IQUB</name>
    <name evidence="4" type="ORF">TR148954</name>
</gene>
<evidence type="ECO:0000256" key="1">
    <source>
        <dbReference type="SAM" id="Coils"/>
    </source>
</evidence>
<feature type="region of interest" description="Disordered" evidence="2">
    <location>
        <begin position="1"/>
        <end position="24"/>
    </location>
</feature>
<dbReference type="GO" id="GO:0001669">
    <property type="term" value="C:acrosomal vesicle"/>
    <property type="evidence" value="ECO:0007669"/>
    <property type="project" value="TreeGrafter"/>
</dbReference>
<dbReference type="PANTHER" id="PTHR21074">
    <property type="entry name" value="IQ AND UBIQUITIN-LIKE DOMAIN-CONTAINING PROTEIN"/>
    <property type="match status" value="1"/>
</dbReference>
<keyword evidence="1" id="KW-0175">Coiled coil</keyword>
<dbReference type="GO" id="GO:0031514">
    <property type="term" value="C:motile cilium"/>
    <property type="evidence" value="ECO:0007669"/>
    <property type="project" value="TreeGrafter"/>
</dbReference>
<evidence type="ECO:0000256" key="2">
    <source>
        <dbReference type="SAM" id="MobiDB-lite"/>
    </source>
</evidence>
<sequence>MSEEGESIAPAVHAEDAEHNDLSEAALNSNTLSRTTTLNDEKELLNVSFLSNENSLIESNKLNIENGGLNADEIDEFSKNNNAVELPTIYTGKVNVKFPYSTTMLITKLPKNIPFEELKRLIAIECDDSFKNIKLLHNGKILTNTMTPATTFKNTEEVNELKCHIKDPSKTTKIKLGSRKLMLTEKESVDVYVFKNEREYEDGEPDLLSVFLTNKSDLKVNRVIEINWMPKDRHKPFLGGYKSKLDDRVFHNASAQTLPKPIRKPPVPMFSRETQTYKMKHATQETLHDSSTAMTKVGFYYSNATDKLVSPLPYETADDYAKRVLGQVIIIQRYVRRWLAQRRVARLRRQRDLYNQWVAEQEAADKKERDGRFARDYERRLRPRRRADFDRLFNALEQWRKEEASKIYATTKNLAERKAALALLLDREVELITSISRHQIEISKKGHLRAQEQMLEKAAAAKRWTAAHDGKPIERDTPETLRARELLVIYQGLKSDCLSEDERMDLLLSVKRIVQEFPSKLCCELIFLIERETEMIVRRVPACQLSGLRARIVQRFVQFCKKPEYNPGIADFLPLPNLKLLPDSRAKMWADTFCCKSCGRYLRLEEFPSGARANSLSPCYFCRRQSNRGRRRVYLEPYRLILEELRRKEARLLLDGIQKEKEKREREELERLDREESMEGSSTGIVYKRGSTDLTSSDSTQTPITESKVDPQTNKLELLVSVEDIYFLVNDVWDNRSALSGCSELPDLVLCRWHVADPWAPWNTFLVTRKEAELHYDLETLGLENVYAEAMIRRVRQRLIIARYAFNRLCPTGEGLTQECKKIRVSARTPLDTNEWRMAQRHPLPAVAPPLYITTPEDRHKPTIQPPKALLPIIRGEKRFSNYGLKGFKELPPW</sequence>
<feature type="domain" description="IQ motif and ubiquitin-like" evidence="3">
    <location>
        <begin position="446"/>
        <end position="577"/>
    </location>
</feature>
<dbReference type="CDD" id="cd17039">
    <property type="entry name" value="Ubl_ubiquitin_like"/>
    <property type="match status" value="1"/>
</dbReference>
<evidence type="ECO:0000259" key="3">
    <source>
        <dbReference type="Pfam" id="PF25805"/>
    </source>
</evidence>
<name>A0A0X3NW63_SCHSO</name>
<dbReference type="SUPFAM" id="SSF54236">
    <property type="entry name" value="Ubiquitin-like"/>
    <property type="match status" value="1"/>
</dbReference>
<reference evidence="4" key="1">
    <citation type="submission" date="2016-01" db="EMBL/GenBank/DDBJ databases">
        <title>Reference transcriptome for the parasite Schistocephalus solidus: insights into the molecular evolution of parasitism.</title>
        <authorList>
            <person name="Hebert F.O."/>
            <person name="Grambauer S."/>
            <person name="Barber I."/>
            <person name="Landry C.R."/>
            <person name="Aubin-Horth N."/>
        </authorList>
    </citation>
    <scope>NUCLEOTIDE SEQUENCE</scope>
</reference>
<dbReference type="AlphaFoldDB" id="A0A0X3NW63"/>
<dbReference type="InterPro" id="IPR029071">
    <property type="entry name" value="Ubiquitin-like_domsf"/>
</dbReference>
<dbReference type="InterPro" id="IPR037695">
    <property type="entry name" value="IQUB"/>
</dbReference>
<dbReference type="PANTHER" id="PTHR21074:SF0">
    <property type="entry name" value="IQ AND UBIQUITIN-LIKE DOMAIN-CONTAINING PROTEIN"/>
    <property type="match status" value="1"/>
</dbReference>
<dbReference type="EMBL" id="GEEE01019835">
    <property type="protein sequence ID" value="JAP43390.1"/>
    <property type="molecule type" value="Transcribed_RNA"/>
</dbReference>
<proteinExistence type="predicted"/>
<dbReference type="GO" id="GO:0030317">
    <property type="term" value="P:flagellated sperm motility"/>
    <property type="evidence" value="ECO:0007669"/>
    <property type="project" value="TreeGrafter"/>
</dbReference>
<dbReference type="InterPro" id="IPR057887">
    <property type="entry name" value="IQUB_helical"/>
</dbReference>
<evidence type="ECO:0000313" key="4">
    <source>
        <dbReference type="EMBL" id="JAP43390.1"/>
    </source>
</evidence>